<protein>
    <recommendedName>
        <fullName evidence="3">Helix-turn-helix domain-containing protein</fullName>
    </recommendedName>
</protein>
<sequence>MSRPPQVDRELGCRVVKAIRVKVLPAGPKDVWREMRMLDNDQTRGCFAGTKRLAFALGMEEDTIRKCRQHLQRLGMLESENRREGRRFVWQWYPTLPVGCVPTGPSDDEIERSRDRLEAHIAAVLRGGHRTSPKRKQKDRGGTAVPAGEVAKDVLKGYPGTPPKRIKDDLRRYPSRV</sequence>
<gene>
    <name evidence="2" type="ORF">LCGC14_3085710</name>
</gene>
<evidence type="ECO:0000313" key="2">
    <source>
        <dbReference type="EMBL" id="KKK54341.1"/>
    </source>
</evidence>
<reference evidence="2" key="1">
    <citation type="journal article" date="2015" name="Nature">
        <title>Complex archaea that bridge the gap between prokaryotes and eukaryotes.</title>
        <authorList>
            <person name="Spang A."/>
            <person name="Saw J.H."/>
            <person name="Jorgensen S.L."/>
            <person name="Zaremba-Niedzwiedzka K."/>
            <person name="Martijn J."/>
            <person name="Lind A.E."/>
            <person name="van Eijk R."/>
            <person name="Schleper C."/>
            <person name="Guy L."/>
            <person name="Ettema T.J."/>
        </authorList>
    </citation>
    <scope>NUCLEOTIDE SEQUENCE</scope>
</reference>
<organism evidence="2">
    <name type="scientific">marine sediment metagenome</name>
    <dbReference type="NCBI Taxonomy" id="412755"/>
    <lineage>
        <taxon>unclassified sequences</taxon>
        <taxon>metagenomes</taxon>
        <taxon>ecological metagenomes</taxon>
    </lineage>
</organism>
<proteinExistence type="predicted"/>
<evidence type="ECO:0008006" key="3">
    <source>
        <dbReference type="Google" id="ProtNLM"/>
    </source>
</evidence>
<evidence type="ECO:0000256" key="1">
    <source>
        <dbReference type="SAM" id="MobiDB-lite"/>
    </source>
</evidence>
<feature type="compositionally biased region" description="Basic residues" evidence="1">
    <location>
        <begin position="127"/>
        <end position="138"/>
    </location>
</feature>
<dbReference type="AlphaFoldDB" id="A0A0F8Z2J7"/>
<name>A0A0F8Z2J7_9ZZZZ</name>
<comment type="caution">
    <text evidence="2">The sequence shown here is derived from an EMBL/GenBank/DDBJ whole genome shotgun (WGS) entry which is preliminary data.</text>
</comment>
<accession>A0A0F8Z2J7</accession>
<feature type="compositionally biased region" description="Basic and acidic residues" evidence="1">
    <location>
        <begin position="165"/>
        <end position="177"/>
    </location>
</feature>
<dbReference type="EMBL" id="LAZR01066043">
    <property type="protein sequence ID" value="KKK54341.1"/>
    <property type="molecule type" value="Genomic_DNA"/>
</dbReference>
<feature type="region of interest" description="Disordered" evidence="1">
    <location>
        <begin position="127"/>
        <end position="177"/>
    </location>
</feature>